<evidence type="ECO:0008006" key="3">
    <source>
        <dbReference type="Google" id="ProtNLM"/>
    </source>
</evidence>
<dbReference type="Gene3D" id="3.30.420.40">
    <property type="match status" value="2"/>
</dbReference>
<dbReference type="AlphaFoldDB" id="A0A1F6CDC0"/>
<reference evidence="1 2" key="1">
    <citation type="journal article" date="2016" name="Nat. Commun.">
        <title>Thousands of microbial genomes shed light on interconnected biogeochemical processes in an aquifer system.</title>
        <authorList>
            <person name="Anantharaman K."/>
            <person name="Brown C.T."/>
            <person name="Hug L.A."/>
            <person name="Sharon I."/>
            <person name="Castelle C.J."/>
            <person name="Probst A.J."/>
            <person name="Thomas B.C."/>
            <person name="Singh A."/>
            <person name="Wilkins M.J."/>
            <person name="Karaoz U."/>
            <person name="Brodie E.L."/>
            <person name="Williams K.H."/>
            <person name="Hubbard S.S."/>
            <person name="Banfield J.F."/>
        </authorList>
    </citation>
    <scope>NUCLEOTIDE SEQUENCE [LARGE SCALE GENOMIC DNA]</scope>
</reference>
<proteinExistence type="predicted"/>
<organism evidence="1 2">
    <name type="scientific">Candidatus Kaiserbacteria bacterium RIFCSPHIGHO2_01_FULL_49_13</name>
    <dbReference type="NCBI Taxonomy" id="1798477"/>
    <lineage>
        <taxon>Bacteria</taxon>
        <taxon>Candidatus Kaiseribacteriota</taxon>
    </lineage>
</organism>
<gene>
    <name evidence="1" type="ORF">A2671_02390</name>
</gene>
<sequence length="395" mass="43342">MFGLGSSAKKIEPVLIFHLGSGNVAATIVDIAPSAPVLLWSFRQEMPFHERLQFDRFRKGMIATLNVVAQTVQKEGLPKVGGHVPNQIIMVMASPWYVSQTALLKYDHKTPVTVDMHFDDIKRFLHEKKEALKNNTSGGTAVLVEQKIIQTSLNGYPTAHPYGKRVRSMETAVFLAMLGAEVYRDVTDTVTRVFHRGPTTFHSFALASFTTMRNLFASEENFLLMDVGSEVTDIGIVRDGVLLETISFPRGKNFIYRSVAENLKTLPEETRSRIELYRSGSSNTVESGRISAALTAAGKEWQEQFLRSLAGLAKTTALPHAVLMTADPDLGEWFRVVLLDSHGGEFTLTGGPLSVILITPEQLQGHISLAPGVAPDSFLSLEGVFAKILASSSPL</sequence>
<comment type="caution">
    <text evidence="1">The sequence shown here is derived from an EMBL/GenBank/DDBJ whole genome shotgun (WGS) entry which is preliminary data.</text>
</comment>
<protein>
    <recommendedName>
        <fullName evidence="3">SHS2 domain-containing protein</fullName>
    </recommendedName>
</protein>
<evidence type="ECO:0000313" key="2">
    <source>
        <dbReference type="Proteomes" id="UP000178344"/>
    </source>
</evidence>
<dbReference type="Proteomes" id="UP000178344">
    <property type="component" value="Unassembled WGS sequence"/>
</dbReference>
<accession>A0A1F6CDC0</accession>
<evidence type="ECO:0000313" key="1">
    <source>
        <dbReference type="EMBL" id="OGG46912.1"/>
    </source>
</evidence>
<name>A0A1F6CDC0_9BACT</name>
<dbReference type="EMBL" id="MFKQ01000035">
    <property type="protein sequence ID" value="OGG46912.1"/>
    <property type="molecule type" value="Genomic_DNA"/>
</dbReference>